<accession>A0ABY5TRW9</accession>
<organism evidence="1 2">
    <name type="scientific">Bacteriophage sp</name>
    <dbReference type="NCBI Taxonomy" id="38018"/>
    <lineage>
        <taxon>Viruses</taxon>
    </lineage>
</organism>
<proteinExistence type="predicted"/>
<evidence type="ECO:0000313" key="1">
    <source>
        <dbReference type="EMBL" id="UVX66857.1"/>
    </source>
</evidence>
<keyword evidence="2" id="KW-1185">Reference proteome</keyword>
<reference evidence="1" key="1">
    <citation type="submission" date="2022-07" db="EMBL/GenBank/DDBJ databases">
        <authorList>
            <person name="Nishijima S."/>
        </authorList>
    </citation>
    <scope>NUCLEOTIDE SEQUENCE</scope>
    <source>
        <strain evidence="1">3465_136698</strain>
    </source>
</reference>
<evidence type="ECO:0000313" key="2">
    <source>
        <dbReference type="Proteomes" id="UP001158726"/>
    </source>
</evidence>
<dbReference type="EMBL" id="OP072641">
    <property type="protein sequence ID" value="UVX66857.1"/>
    <property type="molecule type" value="Genomic_DNA"/>
</dbReference>
<dbReference type="Proteomes" id="UP001158726">
    <property type="component" value="Segment"/>
</dbReference>
<name>A0ABY5TRW9_9VIRU</name>
<sequence>MIMAIIMHPLTAKNGSPEYTADDYRHAINPLLVPSDGTAFNGLSGIRYGSPSPLVTVSGLTATVKPHCGTISPWDGLGAYTYAITTNTTVQLTDSTNEYKIAVTVEDPSQSHGTTPRGQLKVFTAGTPDSNINGLVIAEVNAGVASDVAPMIRNSAILMARDLEQLNTIAAMDGQEAVTIADNAHYVRDSGQWVASYYYQHWTNWDLFINYLARIVRVECNGAKTGSGSWDSIKAPFKVPDKCVPKRRLNNSVVVQNGGSTTKMLSVGEDGTVSLSNQGGSGSANSCLGGITYIY</sequence>
<protein>
    <submittedName>
        <fullName evidence="1">Uncharacterized protein</fullName>
    </submittedName>
</protein>